<dbReference type="RefSeq" id="WP_169699726.1">
    <property type="nucleotide sequence ID" value="NZ_LS974202.1"/>
</dbReference>
<dbReference type="EMBL" id="LS974202">
    <property type="protein sequence ID" value="SSC13593.1"/>
    <property type="molecule type" value="Genomic_DNA"/>
</dbReference>
<name>A0A7Z7LHE7_9BACT</name>
<evidence type="ECO:0000313" key="1">
    <source>
        <dbReference type="EMBL" id="SSC13593.1"/>
    </source>
</evidence>
<gene>
    <name evidence="1" type="ORF">MESINF_2153</name>
</gene>
<dbReference type="AlphaFoldDB" id="A0A7Z7LHE7"/>
<organism evidence="1 2">
    <name type="scientific">Mesotoga infera</name>
    <dbReference type="NCBI Taxonomy" id="1236046"/>
    <lineage>
        <taxon>Bacteria</taxon>
        <taxon>Thermotogati</taxon>
        <taxon>Thermotogota</taxon>
        <taxon>Thermotogae</taxon>
        <taxon>Kosmotogales</taxon>
        <taxon>Kosmotogaceae</taxon>
        <taxon>Mesotoga</taxon>
    </lineage>
</organism>
<reference evidence="1 2" key="1">
    <citation type="submission" date="2017-01" db="EMBL/GenBank/DDBJ databases">
        <authorList>
            <person name="Erauso G."/>
        </authorList>
    </citation>
    <scope>NUCLEOTIDE SEQUENCE [LARGE SCALE GENOMIC DNA]</scope>
    <source>
        <strain evidence="1">MESINF1</strain>
    </source>
</reference>
<dbReference type="Proteomes" id="UP000250796">
    <property type="component" value="Chromosome MESINF"/>
</dbReference>
<dbReference type="KEGG" id="minf:MESINF_2153"/>
<keyword evidence="2" id="KW-1185">Reference proteome</keyword>
<proteinExistence type="predicted"/>
<accession>A0A7Z7LHE7</accession>
<sequence>MKPDPIIVENLALTPIFIDVHNRFIMDGVINPNRQVFEIDTFMEAVSIKETVDE</sequence>
<protein>
    <submittedName>
        <fullName evidence="1">Uncharacterized protein</fullName>
    </submittedName>
</protein>
<evidence type="ECO:0000313" key="2">
    <source>
        <dbReference type="Proteomes" id="UP000250796"/>
    </source>
</evidence>